<evidence type="ECO:0000256" key="4">
    <source>
        <dbReference type="ARBA" id="ARBA00023125"/>
    </source>
</evidence>
<evidence type="ECO:0000256" key="2">
    <source>
        <dbReference type="ARBA" id="ARBA00010961"/>
    </source>
</evidence>
<evidence type="ECO:0000313" key="8">
    <source>
        <dbReference type="Proteomes" id="UP000321234"/>
    </source>
</evidence>
<dbReference type="AlphaFoldDB" id="A0A5C8Z2W3"/>
<dbReference type="PANTHER" id="PTHR33217:SF7">
    <property type="entry name" value="TRANSPOSASE FOR INSERTION SEQUENCE ELEMENT IS1081"/>
    <property type="match status" value="1"/>
</dbReference>
<name>A0A5C8Z2W3_9ACTN</name>
<dbReference type="GO" id="GO:0003677">
    <property type="term" value="F:DNA binding"/>
    <property type="evidence" value="ECO:0007669"/>
    <property type="project" value="UniProtKB-UniRule"/>
</dbReference>
<dbReference type="PANTHER" id="PTHR33217">
    <property type="entry name" value="TRANSPOSASE FOR INSERTION SEQUENCE ELEMENT IS1081"/>
    <property type="match status" value="1"/>
</dbReference>
<keyword evidence="3 6" id="KW-0815">Transposition</keyword>
<dbReference type="EMBL" id="VKAC01000021">
    <property type="protein sequence ID" value="TXR51588.1"/>
    <property type="molecule type" value="Genomic_DNA"/>
</dbReference>
<evidence type="ECO:0000256" key="5">
    <source>
        <dbReference type="ARBA" id="ARBA00023172"/>
    </source>
</evidence>
<dbReference type="Pfam" id="PF00872">
    <property type="entry name" value="Transposase_mut"/>
    <property type="match status" value="1"/>
</dbReference>
<organism evidence="7 8">
    <name type="scientific">Quadrisphaera setariae</name>
    <dbReference type="NCBI Taxonomy" id="2593304"/>
    <lineage>
        <taxon>Bacteria</taxon>
        <taxon>Bacillati</taxon>
        <taxon>Actinomycetota</taxon>
        <taxon>Actinomycetes</taxon>
        <taxon>Kineosporiales</taxon>
        <taxon>Kineosporiaceae</taxon>
        <taxon>Quadrisphaera</taxon>
    </lineage>
</organism>
<keyword evidence="5 6" id="KW-0233">DNA recombination</keyword>
<feature type="non-terminal residue" evidence="7">
    <location>
        <position position="1"/>
    </location>
</feature>
<gene>
    <name evidence="7" type="ORF">FMM08_22330</name>
</gene>
<evidence type="ECO:0000313" key="7">
    <source>
        <dbReference type="EMBL" id="TXR51588.1"/>
    </source>
</evidence>
<keyword evidence="6" id="KW-0814">Transposable element</keyword>
<keyword evidence="4 6" id="KW-0238">DNA-binding</keyword>
<accession>A0A5C8Z2W3</accession>
<dbReference type="GO" id="GO:0006313">
    <property type="term" value="P:DNA transposition"/>
    <property type="evidence" value="ECO:0007669"/>
    <property type="project" value="UniProtKB-UniRule"/>
</dbReference>
<dbReference type="InterPro" id="IPR001207">
    <property type="entry name" value="Transposase_mutator"/>
</dbReference>
<evidence type="ECO:0000256" key="3">
    <source>
        <dbReference type="ARBA" id="ARBA00022578"/>
    </source>
</evidence>
<comment type="caution">
    <text evidence="7">The sequence shown here is derived from an EMBL/GenBank/DDBJ whole genome shotgun (WGS) entry which is preliminary data.</text>
</comment>
<keyword evidence="8" id="KW-1185">Reference proteome</keyword>
<reference evidence="7 8" key="1">
    <citation type="submission" date="2019-07" db="EMBL/GenBank/DDBJ databases">
        <title>Quadrisphaera sp. strain DD2A genome sequencing and assembly.</title>
        <authorList>
            <person name="Kim I."/>
        </authorList>
    </citation>
    <scope>NUCLEOTIDE SEQUENCE [LARGE SCALE GENOMIC DNA]</scope>
    <source>
        <strain evidence="7 8">DD2A</strain>
    </source>
</reference>
<evidence type="ECO:0000256" key="1">
    <source>
        <dbReference type="ARBA" id="ARBA00002190"/>
    </source>
</evidence>
<dbReference type="Proteomes" id="UP000321234">
    <property type="component" value="Unassembled WGS sequence"/>
</dbReference>
<evidence type="ECO:0000256" key="6">
    <source>
        <dbReference type="RuleBase" id="RU365089"/>
    </source>
</evidence>
<proteinExistence type="inferred from homology"/>
<dbReference type="RefSeq" id="WP_187279940.1">
    <property type="nucleotide sequence ID" value="NZ_VKAC01000021.1"/>
</dbReference>
<protein>
    <recommendedName>
        <fullName evidence="6">Mutator family transposase</fullName>
    </recommendedName>
</protein>
<comment type="similarity">
    <text evidence="2 6">Belongs to the transposase mutator family.</text>
</comment>
<dbReference type="GO" id="GO:0004803">
    <property type="term" value="F:transposase activity"/>
    <property type="evidence" value="ECO:0007669"/>
    <property type="project" value="UniProtKB-UniRule"/>
</dbReference>
<sequence length="172" mass="18138">VHFARNLLAHVAKADGEVVTAAYRTVFAQPTAAGVQSQWDSVAATFQATHPKVAAVMDAAREDVLAFTGFPAAHWKKIWSTNPLERLNKEVKRRTDVVGVFPNDAALLRLTACVLIEAHDEWAAGERRYLSEASMAALNGTNIAALPALSSTVPGAVTDGGISIDTGAATTA</sequence>
<comment type="function">
    <text evidence="1 6">Required for the transposition of the insertion element.</text>
</comment>